<feature type="compositionally biased region" description="Polar residues" evidence="1">
    <location>
        <begin position="245"/>
        <end position="258"/>
    </location>
</feature>
<reference evidence="2 3" key="1">
    <citation type="journal article" date="2024" name="Commun. Biol.">
        <title>Comparative genomic analysis of thermophilic fungi reveals convergent evolutionary adaptations and gene losses.</title>
        <authorList>
            <person name="Steindorff A.S."/>
            <person name="Aguilar-Pontes M.V."/>
            <person name="Robinson A.J."/>
            <person name="Andreopoulos B."/>
            <person name="LaButti K."/>
            <person name="Kuo A."/>
            <person name="Mondo S."/>
            <person name="Riley R."/>
            <person name="Otillar R."/>
            <person name="Haridas S."/>
            <person name="Lipzen A."/>
            <person name="Grimwood J."/>
            <person name="Schmutz J."/>
            <person name="Clum A."/>
            <person name="Reid I.D."/>
            <person name="Moisan M.C."/>
            <person name="Butler G."/>
            <person name="Nguyen T.T.M."/>
            <person name="Dewar K."/>
            <person name="Conant G."/>
            <person name="Drula E."/>
            <person name="Henrissat B."/>
            <person name="Hansel C."/>
            <person name="Singer S."/>
            <person name="Hutchinson M.I."/>
            <person name="de Vries R.P."/>
            <person name="Natvig D.O."/>
            <person name="Powell A.J."/>
            <person name="Tsang A."/>
            <person name="Grigoriev I.V."/>
        </authorList>
    </citation>
    <scope>NUCLEOTIDE SEQUENCE [LARGE SCALE GENOMIC DNA]</scope>
    <source>
        <strain evidence="2 3">ATCC 22073</strain>
    </source>
</reference>
<dbReference type="GeneID" id="98129221"/>
<dbReference type="Proteomes" id="UP001600064">
    <property type="component" value="Unassembled WGS sequence"/>
</dbReference>
<protein>
    <submittedName>
        <fullName evidence="2">Uncharacterized protein</fullName>
    </submittedName>
</protein>
<keyword evidence="3" id="KW-1185">Reference proteome</keyword>
<comment type="caution">
    <text evidence="2">The sequence shown here is derived from an EMBL/GenBank/DDBJ whole genome shotgun (WGS) entry which is preliminary data.</text>
</comment>
<evidence type="ECO:0000313" key="2">
    <source>
        <dbReference type="EMBL" id="KAL2271514.1"/>
    </source>
</evidence>
<name>A0ABR4DPX5_9PEZI</name>
<evidence type="ECO:0000256" key="1">
    <source>
        <dbReference type="SAM" id="MobiDB-lite"/>
    </source>
</evidence>
<accession>A0ABR4DPX5</accession>
<evidence type="ECO:0000313" key="3">
    <source>
        <dbReference type="Proteomes" id="UP001600064"/>
    </source>
</evidence>
<organism evidence="2 3">
    <name type="scientific">Remersonia thermophila</name>
    <dbReference type="NCBI Taxonomy" id="72144"/>
    <lineage>
        <taxon>Eukaryota</taxon>
        <taxon>Fungi</taxon>
        <taxon>Dikarya</taxon>
        <taxon>Ascomycota</taxon>
        <taxon>Pezizomycotina</taxon>
        <taxon>Sordariomycetes</taxon>
        <taxon>Sordariomycetidae</taxon>
        <taxon>Sordariales</taxon>
        <taxon>Sordariales incertae sedis</taxon>
        <taxon>Remersonia</taxon>
    </lineage>
</organism>
<dbReference type="PANTHER" id="PTHR41390">
    <property type="entry name" value="CHROMOSOME 7, WHOLE GENOME SHOTGUN SEQUENCE"/>
    <property type="match status" value="1"/>
</dbReference>
<dbReference type="PANTHER" id="PTHR41390:SF1">
    <property type="entry name" value="NADH-UBIQUINONE OXIDOREDUCTASE 213 KDA SUBUNIT"/>
    <property type="match status" value="1"/>
</dbReference>
<feature type="compositionally biased region" description="Basic and acidic residues" evidence="1">
    <location>
        <begin position="173"/>
        <end position="184"/>
    </location>
</feature>
<feature type="region of interest" description="Disordered" evidence="1">
    <location>
        <begin position="235"/>
        <end position="258"/>
    </location>
</feature>
<dbReference type="EMBL" id="JAZGUE010000001">
    <property type="protein sequence ID" value="KAL2271514.1"/>
    <property type="molecule type" value="Genomic_DNA"/>
</dbReference>
<feature type="compositionally biased region" description="Low complexity" evidence="1">
    <location>
        <begin position="21"/>
        <end position="43"/>
    </location>
</feature>
<gene>
    <name evidence="2" type="ORF">VTJ83DRAFT_885</name>
</gene>
<feature type="region of interest" description="Disordered" evidence="1">
    <location>
        <begin position="1"/>
        <end position="44"/>
    </location>
</feature>
<sequence length="258" mass="26959">MKRILGPKPSEDTAISDAAGSSDSPTSQQQQTPPQSVPSSTSTLYKGQLPPLELSSILVPSLKVGATAGACGAFLGAAAGIIRSAPVILFSGVAGVQWFTLGTSYYGARQVGLHYFKHGEQPSPREKVKASAVAGGVAGSLGGLLRGPRNIIPGALVLSLLGAGGQAVINRREATAPAPKKEEPEPTPSNKWWSRWSPITRLSDEDYAGILEERILQLEADIALVDDRIKEIRESEKHAKDVASPGTSNGNPSTSSKS</sequence>
<dbReference type="RefSeq" id="XP_070870238.1">
    <property type="nucleotide sequence ID" value="XM_071014577.1"/>
</dbReference>
<proteinExistence type="predicted"/>
<feature type="region of interest" description="Disordered" evidence="1">
    <location>
        <begin position="173"/>
        <end position="194"/>
    </location>
</feature>